<sequence>MRSETRFSGSLRNLGVQLPPGLIPSQSVTREHSAGRTITGGARTCVAPLCGSRHIDAPSAYYRNRSDLG</sequence>
<dbReference type="AlphaFoldDB" id="A0A4C1ZGT3"/>
<evidence type="ECO:0000313" key="1">
    <source>
        <dbReference type="EMBL" id="GBP87008.1"/>
    </source>
</evidence>
<comment type="caution">
    <text evidence="1">The sequence shown here is derived from an EMBL/GenBank/DDBJ whole genome shotgun (WGS) entry which is preliminary data.</text>
</comment>
<name>A0A4C1ZGT3_EUMVA</name>
<reference evidence="1 2" key="1">
    <citation type="journal article" date="2019" name="Commun. Biol.">
        <title>The bagworm genome reveals a unique fibroin gene that provides high tensile strength.</title>
        <authorList>
            <person name="Kono N."/>
            <person name="Nakamura H."/>
            <person name="Ohtoshi R."/>
            <person name="Tomita M."/>
            <person name="Numata K."/>
            <person name="Arakawa K."/>
        </authorList>
    </citation>
    <scope>NUCLEOTIDE SEQUENCE [LARGE SCALE GENOMIC DNA]</scope>
</reference>
<organism evidence="1 2">
    <name type="scientific">Eumeta variegata</name>
    <name type="common">Bagworm moth</name>
    <name type="synonym">Eumeta japonica</name>
    <dbReference type="NCBI Taxonomy" id="151549"/>
    <lineage>
        <taxon>Eukaryota</taxon>
        <taxon>Metazoa</taxon>
        <taxon>Ecdysozoa</taxon>
        <taxon>Arthropoda</taxon>
        <taxon>Hexapoda</taxon>
        <taxon>Insecta</taxon>
        <taxon>Pterygota</taxon>
        <taxon>Neoptera</taxon>
        <taxon>Endopterygota</taxon>
        <taxon>Lepidoptera</taxon>
        <taxon>Glossata</taxon>
        <taxon>Ditrysia</taxon>
        <taxon>Tineoidea</taxon>
        <taxon>Psychidae</taxon>
        <taxon>Oiketicinae</taxon>
        <taxon>Eumeta</taxon>
    </lineage>
</organism>
<proteinExistence type="predicted"/>
<dbReference type="EMBL" id="BGZK01001830">
    <property type="protein sequence ID" value="GBP87008.1"/>
    <property type="molecule type" value="Genomic_DNA"/>
</dbReference>
<protein>
    <submittedName>
        <fullName evidence="1">Uncharacterized protein</fullName>
    </submittedName>
</protein>
<evidence type="ECO:0000313" key="2">
    <source>
        <dbReference type="Proteomes" id="UP000299102"/>
    </source>
</evidence>
<accession>A0A4C1ZGT3</accession>
<gene>
    <name evidence="1" type="ORF">EVAR_55292_1</name>
</gene>
<dbReference type="Proteomes" id="UP000299102">
    <property type="component" value="Unassembled WGS sequence"/>
</dbReference>
<keyword evidence="2" id="KW-1185">Reference proteome</keyword>